<protein>
    <submittedName>
        <fullName evidence="2">Uncharacterized protein</fullName>
    </submittedName>
</protein>
<dbReference type="AlphaFoldDB" id="A0A3B3CPK8"/>
<evidence type="ECO:0000313" key="2">
    <source>
        <dbReference type="Ensembl" id="ENSOMEP00000019792.1"/>
    </source>
</evidence>
<dbReference type="PANTHER" id="PTHR35347:SF1">
    <property type="entry name" value="COILED-COIL DOMAIN-CONTAINING PROTEIN 175"/>
    <property type="match status" value="1"/>
</dbReference>
<dbReference type="GeneTree" id="ENSGT00940000177894"/>
<evidence type="ECO:0000313" key="3">
    <source>
        <dbReference type="Proteomes" id="UP000261560"/>
    </source>
</evidence>
<name>A0A3B3CPK8_ORYME</name>
<reference evidence="2" key="1">
    <citation type="submission" date="2025-08" db="UniProtKB">
        <authorList>
            <consortium name="Ensembl"/>
        </authorList>
    </citation>
    <scope>IDENTIFICATION</scope>
</reference>
<dbReference type="Proteomes" id="UP000261560">
    <property type="component" value="Unplaced"/>
</dbReference>
<dbReference type="Ensembl" id="ENSOMET00000029121.1">
    <property type="protein sequence ID" value="ENSOMEP00000019792.1"/>
    <property type="gene ID" value="ENSOMEG00000021602.1"/>
</dbReference>
<sequence>MAIKLLVQVTVIRADAFPAVLVALEHLEELNRQLREDGEASILLSDIAAAVSQLEADRRAAHEHLEVETIENGKLRHQVSGVHERLRREVTAHAAAARAAHAEEMETLRKDLSTASELHQQAAAKLLEVLIHSKELQAEQEARRSDLDEVVATFNDLLVQKQSLQVKLKQSSQLMEEMRSSITAAEQELQTLEEGMSMEREAFPKLKARLPRQVEEIQEETDQQVEAVKTRNQELDRVNKQKEEAQRNLEELNAHVAQLESNVARLKSSRQQCEQQLEDETRMHQELMEQNLKKELDDLKEVFSRTIYRLQDRMLFALFFGKLKRKGQKQSLWMFSWIFHDIFERFSVLRVDSCPLSSQAVSSVIPACRWQ</sequence>
<evidence type="ECO:0000256" key="1">
    <source>
        <dbReference type="SAM" id="Coils"/>
    </source>
</evidence>
<organism evidence="2 3">
    <name type="scientific">Oryzias melastigma</name>
    <name type="common">Marine medaka</name>
    <dbReference type="NCBI Taxonomy" id="30732"/>
    <lineage>
        <taxon>Eukaryota</taxon>
        <taxon>Metazoa</taxon>
        <taxon>Chordata</taxon>
        <taxon>Craniata</taxon>
        <taxon>Vertebrata</taxon>
        <taxon>Euteleostomi</taxon>
        <taxon>Actinopterygii</taxon>
        <taxon>Neopterygii</taxon>
        <taxon>Teleostei</taxon>
        <taxon>Neoteleostei</taxon>
        <taxon>Acanthomorphata</taxon>
        <taxon>Ovalentaria</taxon>
        <taxon>Atherinomorphae</taxon>
        <taxon>Beloniformes</taxon>
        <taxon>Adrianichthyidae</taxon>
        <taxon>Oryziinae</taxon>
        <taxon>Oryzias</taxon>
    </lineage>
</organism>
<dbReference type="OMA" id="ETICASK"/>
<keyword evidence="3" id="KW-1185">Reference proteome</keyword>
<dbReference type="InterPro" id="IPR038834">
    <property type="entry name" value="CCDC175"/>
</dbReference>
<dbReference type="PANTHER" id="PTHR35347">
    <property type="entry name" value="COILED-COIL DOMAIN-CONTAINING PROTEIN 175"/>
    <property type="match status" value="1"/>
</dbReference>
<proteinExistence type="predicted"/>
<dbReference type="PaxDb" id="30732-ENSOMEP00000019792"/>
<accession>A0A3B3CPK8</accession>
<reference evidence="2" key="2">
    <citation type="submission" date="2025-09" db="UniProtKB">
        <authorList>
            <consortium name="Ensembl"/>
        </authorList>
    </citation>
    <scope>IDENTIFICATION</scope>
</reference>
<feature type="coiled-coil region" evidence="1">
    <location>
        <begin position="168"/>
        <end position="290"/>
    </location>
</feature>
<keyword evidence="1" id="KW-0175">Coiled coil</keyword>